<evidence type="ECO:0000256" key="1">
    <source>
        <dbReference type="SAM" id="Phobius"/>
    </source>
</evidence>
<keyword evidence="1" id="KW-0812">Transmembrane</keyword>
<keyword evidence="3" id="KW-1185">Reference proteome</keyword>
<protein>
    <submittedName>
        <fullName evidence="2">Uncharacterized protein</fullName>
    </submittedName>
</protein>
<feature type="transmembrane region" description="Helical" evidence="1">
    <location>
        <begin position="103"/>
        <end position="123"/>
    </location>
</feature>
<sequence length="158" mass="17363">MIAEMSLHNIMMGGLIVITAVAVCFQKEFVRLLTGIDNKQRKYGVNLYAILFCLLGFVFILDFASAPANAQFFNNAQTWLTTNFPNAAGNTQTQQTIITVFNIIRALFLLYIAISIVNIIQAVRRDEDWATPARTPFIMVVAVFAADILTGLVAGNAG</sequence>
<dbReference type="AlphaFoldDB" id="A0A2K8T9A1"/>
<organism evidence="2 3">
    <name type="scientific">Nostoc flagelliforme CCNUN1</name>
    <dbReference type="NCBI Taxonomy" id="2038116"/>
    <lineage>
        <taxon>Bacteria</taxon>
        <taxon>Bacillati</taxon>
        <taxon>Cyanobacteriota</taxon>
        <taxon>Cyanophyceae</taxon>
        <taxon>Nostocales</taxon>
        <taxon>Nostocaceae</taxon>
        <taxon>Nostoc</taxon>
    </lineage>
</organism>
<feature type="transmembrane region" description="Helical" evidence="1">
    <location>
        <begin position="6"/>
        <end position="25"/>
    </location>
</feature>
<geneLocation type="plasmid" evidence="3">
    <name>pnfsy08</name>
</geneLocation>
<evidence type="ECO:0000313" key="2">
    <source>
        <dbReference type="EMBL" id="AUB44230.1"/>
    </source>
</evidence>
<reference evidence="2 3" key="1">
    <citation type="submission" date="2017-11" db="EMBL/GenBank/DDBJ databases">
        <title>Complete genome of a free-living desiccation-tolerant cyanobacterium and its photosynthetic adaptation to extreme terrestrial habitat.</title>
        <authorList>
            <person name="Shang J."/>
        </authorList>
    </citation>
    <scope>NUCLEOTIDE SEQUENCE [LARGE SCALE GENOMIC DNA]</scope>
    <source>
        <strain evidence="2 3">CCNUN1</strain>
        <plasmid evidence="3">pnfsy08</plasmid>
    </source>
</reference>
<keyword evidence="1" id="KW-1133">Transmembrane helix</keyword>
<feature type="transmembrane region" description="Helical" evidence="1">
    <location>
        <begin position="45"/>
        <end position="64"/>
    </location>
</feature>
<name>A0A2K8T9A1_9NOSO</name>
<dbReference type="EMBL" id="CP024793">
    <property type="protein sequence ID" value="AUB44230.1"/>
    <property type="molecule type" value="Genomic_DNA"/>
</dbReference>
<keyword evidence="1" id="KW-0472">Membrane</keyword>
<proteinExistence type="predicted"/>
<gene>
    <name evidence="2" type="ORF">COO91_10453</name>
</gene>
<feature type="transmembrane region" description="Helical" evidence="1">
    <location>
        <begin position="135"/>
        <end position="155"/>
    </location>
</feature>
<dbReference type="Proteomes" id="UP000232003">
    <property type="component" value="Plasmid pNFSY08"/>
</dbReference>
<dbReference type="KEGG" id="nfl:COO91_10453"/>
<evidence type="ECO:0000313" key="3">
    <source>
        <dbReference type="Proteomes" id="UP000232003"/>
    </source>
</evidence>
<accession>A0A2K8T9A1</accession>
<keyword evidence="2" id="KW-0614">Plasmid</keyword>